<dbReference type="RefSeq" id="XP_004256887.1">
    <property type="nucleotide sequence ID" value="XM_004256839.1"/>
</dbReference>
<keyword evidence="3" id="KW-1185">Reference proteome</keyword>
<accession>A0A0A1UAB7</accession>
<evidence type="ECO:0000256" key="1">
    <source>
        <dbReference type="SAM" id="MobiDB-lite"/>
    </source>
</evidence>
<feature type="region of interest" description="Disordered" evidence="1">
    <location>
        <begin position="298"/>
        <end position="328"/>
    </location>
</feature>
<dbReference type="VEuPathDB" id="AmoebaDB:EIN_405300"/>
<organism evidence="2 3">
    <name type="scientific">Entamoeba invadens IP1</name>
    <dbReference type="NCBI Taxonomy" id="370355"/>
    <lineage>
        <taxon>Eukaryota</taxon>
        <taxon>Amoebozoa</taxon>
        <taxon>Evosea</taxon>
        <taxon>Archamoebae</taxon>
        <taxon>Mastigamoebida</taxon>
        <taxon>Entamoebidae</taxon>
        <taxon>Entamoeba</taxon>
    </lineage>
</organism>
<proteinExistence type="predicted"/>
<protein>
    <submittedName>
        <fullName evidence="2">Uncharacterized protein</fullName>
    </submittedName>
</protein>
<name>A0A0A1UAB7_ENTIV</name>
<dbReference type="AlphaFoldDB" id="A0A0A1UAB7"/>
<reference evidence="2 3" key="1">
    <citation type="submission" date="2012-10" db="EMBL/GenBank/DDBJ databases">
        <authorList>
            <person name="Zafar N."/>
            <person name="Inman J."/>
            <person name="Hall N."/>
            <person name="Lorenzi H."/>
            <person name="Caler E."/>
        </authorList>
    </citation>
    <scope>NUCLEOTIDE SEQUENCE [LARGE SCALE GENOMIC DNA]</scope>
    <source>
        <strain evidence="2 3">IP1</strain>
    </source>
</reference>
<evidence type="ECO:0000313" key="2">
    <source>
        <dbReference type="EMBL" id="ELP90116.1"/>
    </source>
</evidence>
<dbReference type="GeneID" id="14889024"/>
<dbReference type="Proteomes" id="UP000014680">
    <property type="component" value="Unassembled WGS sequence"/>
</dbReference>
<feature type="compositionally biased region" description="Basic and acidic residues" evidence="1">
    <location>
        <begin position="312"/>
        <end position="328"/>
    </location>
</feature>
<evidence type="ECO:0000313" key="3">
    <source>
        <dbReference type="Proteomes" id="UP000014680"/>
    </source>
</evidence>
<sequence>MLLFVAFALAEDICLVQQSGSEVTYKRVLPGKHSTACPCTTNECELELMNCPLSTVTVKEPFKIFSAHCKNINKKRRVELTQEVISTVNVSDVHVLFPSNNKVYNVITSGTTVLHVNGTKIEQLKVLEHANLTISACKQDDHCLIDIGKASFDKIDSFVVGEGHKISINELVMSANQNPILQIGTFSSFKVDKAVLQGSWNVLVEGSVFNALNAVINVKELEIDHPIEIEFLEEIDNGSCAKVLSAKNLQSIPETMKYMIDDSALEFKQYDVHKGILGYDEVAKRFFVEKKGCDKPEKVDKNEKVGNTTESNETRPSGEHPLEEKIEDSNEKKCEEYIKVQLFNDTEIIFPVSELDKERVVKRKKVGSNEVKKIFFINDDGKKVYRFAVKTSSKFGVPRVRENDKFRSEIKIEKRKLKGDFVTSQGLEKESDIEFGIGNEMVIVVPGKMVGDYSIFKNYEIWEMEKQKFIIFNKETELEMPTFYTAGNYKLVRKAGSVSLCAN</sequence>
<dbReference type="KEGG" id="eiv:EIN_405300"/>
<gene>
    <name evidence="2" type="ORF">EIN_405300</name>
</gene>
<dbReference type="EMBL" id="KB206537">
    <property type="protein sequence ID" value="ELP90116.1"/>
    <property type="molecule type" value="Genomic_DNA"/>
</dbReference>